<dbReference type="Proteomes" id="UP000664288">
    <property type="component" value="Unassembled WGS sequence"/>
</dbReference>
<dbReference type="InterPro" id="IPR020568">
    <property type="entry name" value="Ribosomal_Su5_D2-typ_SF"/>
</dbReference>
<dbReference type="PANTHER" id="PTHR32039">
    <property type="entry name" value="MAGNESIUM-CHELATASE SUBUNIT CHLI"/>
    <property type="match status" value="1"/>
</dbReference>
<reference evidence="3 4" key="1">
    <citation type="submission" date="2021-03" db="EMBL/GenBank/DDBJ databases">
        <title>Whole genome sequence of Jiella sp. MQZ13P-4.</title>
        <authorList>
            <person name="Tuo L."/>
        </authorList>
    </citation>
    <scope>NUCLEOTIDE SEQUENCE [LARGE SCALE GENOMIC DNA]</scope>
    <source>
        <strain evidence="3 4">MQZ13P-4</strain>
    </source>
</reference>
<dbReference type="Gene3D" id="3.30.230.10">
    <property type="match status" value="1"/>
</dbReference>
<name>A0ABS3J621_9HYPH</name>
<protein>
    <submittedName>
        <fullName evidence="3">YifB family Mg chelatase-like AAA ATPase</fullName>
    </submittedName>
</protein>
<dbReference type="InterPro" id="IPR004482">
    <property type="entry name" value="Mg_chelat-rel"/>
</dbReference>
<keyword evidence="4" id="KW-1185">Reference proteome</keyword>
<dbReference type="InterPro" id="IPR025158">
    <property type="entry name" value="Mg_chelat-rel_C"/>
</dbReference>
<evidence type="ECO:0000313" key="4">
    <source>
        <dbReference type="Proteomes" id="UP000664288"/>
    </source>
</evidence>
<dbReference type="InterPro" id="IPR003593">
    <property type="entry name" value="AAA+_ATPase"/>
</dbReference>
<evidence type="ECO:0000313" key="3">
    <source>
        <dbReference type="EMBL" id="MBO0905120.1"/>
    </source>
</evidence>
<sequence>MVSRVKTVAFQGIEAVAVDVQVMVAPGKVGIQIVGLPDKAVAESRERVQAALHASGLSMPPKKVTVNLAPADLPKEGSHYDLPIALGLMVALGAVPSDMLAGYCVLGELSLDGMITPVAGVLPAAMRANALDMGLICPAECGPEAAWASAEMPIVAARSLIQIANHFRGTQVIARPEPVIRAAPANLPDLAEIKGQIIAKRALEIAAAGGHNLLMVGPPGSGKSMLAQRLPSILPPLAPRELLEVSMIASIAGELSGGKLSDRRPFRSPHHSASMAAMVGGGLRARPGEVSLAHRGVLFLDELPEFSPVVLDSLRQPLEGGESVIARANHRVTYPAKFQLIAAMNPCRCGMAGEPGHRCARGPRCAADYQGRISGPLVDRIDLRVEVPAVTATDLIRPAPAETSEEVLARVVAARKRQAERFSALGLPAETLNAHCSASLVEEIAMVDAPGSRLLQEAAEKLKFSARAYHRILKVARTLADLDAATSVQRVHLAEAISYRLAGERLATAA</sequence>
<dbReference type="SUPFAM" id="SSF54211">
    <property type="entry name" value="Ribosomal protein S5 domain 2-like"/>
    <property type="match status" value="1"/>
</dbReference>
<dbReference type="CDD" id="cd00009">
    <property type="entry name" value="AAA"/>
    <property type="match status" value="1"/>
</dbReference>
<gene>
    <name evidence="3" type="ORF">J1C47_15855</name>
</gene>
<evidence type="ECO:0000259" key="2">
    <source>
        <dbReference type="SMART" id="SM00382"/>
    </source>
</evidence>
<dbReference type="Gene3D" id="3.40.50.300">
    <property type="entry name" value="P-loop containing nucleotide triphosphate hydrolases"/>
    <property type="match status" value="1"/>
</dbReference>
<feature type="domain" description="AAA+ ATPase" evidence="2">
    <location>
        <begin position="209"/>
        <end position="391"/>
    </location>
</feature>
<dbReference type="Pfam" id="PF13335">
    <property type="entry name" value="Mg_chelatase_C"/>
    <property type="match status" value="1"/>
</dbReference>
<dbReference type="NCBIfam" id="TIGR00368">
    <property type="entry name" value="YifB family Mg chelatase-like AAA ATPase"/>
    <property type="match status" value="1"/>
</dbReference>
<proteinExistence type="inferred from homology"/>
<organism evidence="3 4">
    <name type="scientific">Jiella sonneratiae</name>
    <dbReference type="NCBI Taxonomy" id="2816856"/>
    <lineage>
        <taxon>Bacteria</taxon>
        <taxon>Pseudomonadati</taxon>
        <taxon>Pseudomonadota</taxon>
        <taxon>Alphaproteobacteria</taxon>
        <taxon>Hyphomicrobiales</taxon>
        <taxon>Aurantimonadaceae</taxon>
        <taxon>Jiella</taxon>
    </lineage>
</organism>
<accession>A0ABS3J621</accession>
<dbReference type="EMBL" id="JAFMPY010000018">
    <property type="protein sequence ID" value="MBO0905120.1"/>
    <property type="molecule type" value="Genomic_DNA"/>
</dbReference>
<dbReference type="Pfam" id="PF13541">
    <property type="entry name" value="ChlI"/>
    <property type="match status" value="1"/>
</dbReference>
<evidence type="ECO:0000256" key="1">
    <source>
        <dbReference type="ARBA" id="ARBA00006354"/>
    </source>
</evidence>
<dbReference type="SMART" id="SM00382">
    <property type="entry name" value="AAA"/>
    <property type="match status" value="1"/>
</dbReference>
<comment type="similarity">
    <text evidence="1">Belongs to the Mg-chelatase subunits D/I family. ComM subfamily.</text>
</comment>
<dbReference type="PANTHER" id="PTHR32039:SF7">
    <property type="entry name" value="COMPETENCE PROTEIN COMM"/>
    <property type="match status" value="1"/>
</dbReference>
<comment type="caution">
    <text evidence="3">The sequence shown here is derived from an EMBL/GenBank/DDBJ whole genome shotgun (WGS) entry which is preliminary data.</text>
</comment>
<dbReference type="InterPro" id="IPR014721">
    <property type="entry name" value="Ribsml_uS5_D2-typ_fold_subgr"/>
</dbReference>
<dbReference type="InterPro" id="IPR000523">
    <property type="entry name" value="Mg_chelatse_chII-like_cat_dom"/>
</dbReference>
<dbReference type="InterPro" id="IPR027417">
    <property type="entry name" value="P-loop_NTPase"/>
</dbReference>
<dbReference type="SUPFAM" id="SSF52540">
    <property type="entry name" value="P-loop containing nucleoside triphosphate hydrolases"/>
    <property type="match status" value="1"/>
</dbReference>
<dbReference type="Pfam" id="PF01078">
    <property type="entry name" value="Mg_chelatase"/>
    <property type="match status" value="1"/>
</dbReference>
<dbReference type="RefSeq" id="WP_207351766.1">
    <property type="nucleotide sequence ID" value="NZ_JAFMPY010000018.1"/>
</dbReference>
<dbReference type="InterPro" id="IPR045006">
    <property type="entry name" value="CHLI-like"/>
</dbReference>